<gene>
    <name evidence="2" type="ORF">ABOZ73_00395</name>
</gene>
<name>A0AB39KSQ9_9CAUL</name>
<evidence type="ECO:0000313" key="2">
    <source>
        <dbReference type="EMBL" id="XDO96925.1"/>
    </source>
</evidence>
<feature type="region of interest" description="Disordered" evidence="1">
    <location>
        <begin position="91"/>
        <end position="113"/>
    </location>
</feature>
<proteinExistence type="predicted"/>
<dbReference type="AlphaFoldDB" id="A0AB39KSQ9"/>
<dbReference type="RefSeq" id="WP_369059817.1">
    <property type="nucleotide sequence ID" value="NZ_CP158375.1"/>
</dbReference>
<protein>
    <recommendedName>
        <fullName evidence="3">Polymerase nucleotidyl transferase domain-containing protein</fullName>
    </recommendedName>
</protein>
<organism evidence="2">
    <name type="scientific">Caulobacter sp. 73W</name>
    <dbReference type="NCBI Taxonomy" id="3161137"/>
    <lineage>
        <taxon>Bacteria</taxon>
        <taxon>Pseudomonadati</taxon>
        <taxon>Pseudomonadota</taxon>
        <taxon>Alphaproteobacteria</taxon>
        <taxon>Caulobacterales</taxon>
        <taxon>Caulobacteraceae</taxon>
        <taxon>Caulobacter</taxon>
    </lineage>
</organism>
<evidence type="ECO:0008006" key="3">
    <source>
        <dbReference type="Google" id="ProtNLM"/>
    </source>
</evidence>
<reference evidence="2" key="1">
    <citation type="submission" date="2024-06" db="EMBL/GenBank/DDBJ databases">
        <title>Caulobacter inopinatus, sp. nov.</title>
        <authorList>
            <person name="Donachie S.P."/>
        </authorList>
    </citation>
    <scope>NUCLEOTIDE SEQUENCE</scope>
    <source>
        <strain evidence="2">73W</strain>
    </source>
</reference>
<accession>A0AB39KSQ9</accession>
<dbReference type="EMBL" id="CP158375">
    <property type="protein sequence ID" value="XDO96925.1"/>
    <property type="molecule type" value="Genomic_DNA"/>
</dbReference>
<evidence type="ECO:0000256" key="1">
    <source>
        <dbReference type="SAM" id="MobiDB-lite"/>
    </source>
</evidence>
<dbReference type="CDD" id="cd05403">
    <property type="entry name" value="NT_KNTase_like"/>
    <property type="match status" value="1"/>
</dbReference>
<sequence>MSKPKDLSQLPTVKRRELDYVVEVLREEFAKKTANRTSARLRDAKILKIILYGSYARGDWASPPSTPTPTTRTFTSPFARLAKTALSLTYGSHNSSGGARCGRKSCATTGWRP</sequence>